<dbReference type="InterPro" id="IPR023210">
    <property type="entry name" value="NADP_OxRdtase_dom"/>
</dbReference>
<dbReference type="Proteomes" id="UP001499884">
    <property type="component" value="Unassembled WGS sequence"/>
</dbReference>
<reference evidence="3" key="1">
    <citation type="journal article" date="2019" name="Int. J. Syst. Evol. Microbiol.">
        <title>The Global Catalogue of Microorganisms (GCM) 10K type strain sequencing project: providing services to taxonomists for standard genome sequencing and annotation.</title>
        <authorList>
            <consortium name="The Broad Institute Genomics Platform"/>
            <consortium name="The Broad Institute Genome Sequencing Center for Infectious Disease"/>
            <person name="Wu L."/>
            <person name="Ma J."/>
        </authorList>
    </citation>
    <scope>NUCLEOTIDE SEQUENCE [LARGE SCALE GENOMIC DNA]</scope>
    <source>
        <strain evidence="3">JCM 30846</strain>
    </source>
</reference>
<evidence type="ECO:0000259" key="1">
    <source>
        <dbReference type="Pfam" id="PF00248"/>
    </source>
</evidence>
<dbReference type="InterPro" id="IPR032710">
    <property type="entry name" value="NTF2-like_dom_sf"/>
</dbReference>
<organism evidence="2 3">
    <name type="scientific">Streptomyces tremellae</name>
    <dbReference type="NCBI Taxonomy" id="1124239"/>
    <lineage>
        <taxon>Bacteria</taxon>
        <taxon>Bacillati</taxon>
        <taxon>Actinomycetota</taxon>
        <taxon>Actinomycetes</taxon>
        <taxon>Kitasatosporales</taxon>
        <taxon>Streptomycetaceae</taxon>
        <taxon>Streptomyces</taxon>
    </lineage>
</organism>
<dbReference type="RefSeq" id="WP_345644809.1">
    <property type="nucleotide sequence ID" value="NZ_BAABEP010000011.1"/>
</dbReference>
<gene>
    <name evidence="2" type="ORF">GCM10023082_22730</name>
</gene>
<dbReference type="Pfam" id="PF00248">
    <property type="entry name" value="Aldo_ket_red"/>
    <property type="match status" value="1"/>
</dbReference>
<sequence>MSENTGARRLGRVRLTGLETSQQGLGRMGMSALYGPTDWDGRHRHDPPRHGAGVALLDTADVYGTGHNEVLVGRAVATGPLRRDAVQIATTSFGVLETCDHTTHFNGQTTLAFDPADPDLATGESHCLAHHVWTEDGTRTLLVMSIRDLDTFARREGRRLFVDRRLVIDWTDKRPSRAG</sequence>
<evidence type="ECO:0000313" key="2">
    <source>
        <dbReference type="EMBL" id="GAA3724099.1"/>
    </source>
</evidence>
<dbReference type="SUPFAM" id="SSF54427">
    <property type="entry name" value="NTF2-like"/>
    <property type="match status" value="1"/>
</dbReference>
<protein>
    <recommendedName>
        <fullName evidence="1">NADP-dependent oxidoreductase domain-containing protein</fullName>
    </recommendedName>
</protein>
<dbReference type="InterPro" id="IPR036812">
    <property type="entry name" value="NAD(P)_OxRdtase_dom_sf"/>
</dbReference>
<feature type="domain" description="NADP-dependent oxidoreductase" evidence="1">
    <location>
        <begin position="52"/>
        <end position="90"/>
    </location>
</feature>
<keyword evidence="3" id="KW-1185">Reference proteome</keyword>
<dbReference type="Gene3D" id="3.10.450.50">
    <property type="match status" value="1"/>
</dbReference>
<accession>A0ABP7ESQ4</accession>
<comment type="caution">
    <text evidence="2">The sequence shown here is derived from an EMBL/GenBank/DDBJ whole genome shotgun (WGS) entry which is preliminary data.</text>
</comment>
<proteinExistence type="predicted"/>
<dbReference type="SUPFAM" id="SSF51430">
    <property type="entry name" value="NAD(P)-linked oxidoreductase"/>
    <property type="match status" value="1"/>
</dbReference>
<name>A0ABP7ESQ4_9ACTN</name>
<dbReference type="EMBL" id="BAABEP010000011">
    <property type="protein sequence ID" value="GAA3724099.1"/>
    <property type="molecule type" value="Genomic_DNA"/>
</dbReference>
<evidence type="ECO:0000313" key="3">
    <source>
        <dbReference type="Proteomes" id="UP001499884"/>
    </source>
</evidence>